<feature type="compositionally biased region" description="Low complexity" evidence="1">
    <location>
        <begin position="54"/>
        <end position="63"/>
    </location>
</feature>
<dbReference type="EMBL" id="CVRI01000012">
    <property type="protein sequence ID" value="CRK89426.1"/>
    <property type="molecule type" value="Genomic_DNA"/>
</dbReference>
<evidence type="ECO:0000313" key="2">
    <source>
        <dbReference type="EMBL" id="CRK89426.1"/>
    </source>
</evidence>
<evidence type="ECO:0000256" key="1">
    <source>
        <dbReference type="SAM" id="MobiDB-lite"/>
    </source>
</evidence>
<dbReference type="Proteomes" id="UP000183832">
    <property type="component" value="Unassembled WGS sequence"/>
</dbReference>
<protein>
    <submittedName>
        <fullName evidence="2">CLUMA_CG003175, isoform A</fullName>
    </submittedName>
</protein>
<dbReference type="AlphaFoldDB" id="A0A1J1HPG8"/>
<feature type="region of interest" description="Disordered" evidence="1">
    <location>
        <begin position="32"/>
        <end position="63"/>
    </location>
</feature>
<feature type="compositionally biased region" description="Basic and acidic residues" evidence="1">
    <location>
        <begin position="39"/>
        <end position="49"/>
    </location>
</feature>
<proteinExistence type="predicted"/>
<evidence type="ECO:0000313" key="3">
    <source>
        <dbReference type="Proteomes" id="UP000183832"/>
    </source>
</evidence>
<organism evidence="2 3">
    <name type="scientific">Clunio marinus</name>
    <dbReference type="NCBI Taxonomy" id="568069"/>
    <lineage>
        <taxon>Eukaryota</taxon>
        <taxon>Metazoa</taxon>
        <taxon>Ecdysozoa</taxon>
        <taxon>Arthropoda</taxon>
        <taxon>Hexapoda</taxon>
        <taxon>Insecta</taxon>
        <taxon>Pterygota</taxon>
        <taxon>Neoptera</taxon>
        <taxon>Endopterygota</taxon>
        <taxon>Diptera</taxon>
        <taxon>Nematocera</taxon>
        <taxon>Chironomoidea</taxon>
        <taxon>Chironomidae</taxon>
        <taxon>Clunio</taxon>
    </lineage>
</organism>
<accession>A0A1J1HPG8</accession>
<reference evidence="2 3" key="1">
    <citation type="submission" date="2015-04" db="EMBL/GenBank/DDBJ databases">
        <authorList>
            <person name="Syromyatnikov M.Y."/>
            <person name="Popov V.N."/>
        </authorList>
    </citation>
    <scope>NUCLEOTIDE SEQUENCE [LARGE SCALE GENOMIC DNA]</scope>
</reference>
<name>A0A1J1HPG8_9DIPT</name>
<keyword evidence="3" id="KW-1185">Reference proteome</keyword>
<sequence>MKQLIIHFQHALAALREINLMLSAAQFRIKYPSFTPSPDRSKPQKKYETKINTQQKQQHQQAA</sequence>
<gene>
    <name evidence="2" type="ORF">CLUMA_CG003175</name>
</gene>